<dbReference type="Proteomes" id="UP000708298">
    <property type="component" value="Unassembled WGS sequence"/>
</dbReference>
<dbReference type="AlphaFoldDB" id="A0A964E0L0"/>
<name>A0A964E0L0_9PROT</name>
<keyword evidence="2" id="KW-1185">Reference proteome</keyword>
<reference evidence="1" key="1">
    <citation type="journal article" date="2021" name="Microorganisms">
        <title>Acidisoma silvae sp. nov. and Acidisomacellulosilytica sp. nov., Two Acidophilic Bacteria Isolated from Decaying Wood, Hydrolyzing Cellulose and Producing Poly-3-hydroxybutyrate.</title>
        <authorList>
            <person name="Mieszkin S."/>
            <person name="Pouder E."/>
            <person name="Uroz S."/>
            <person name="Simon-Colin C."/>
            <person name="Alain K."/>
        </authorList>
    </citation>
    <scope>NUCLEOTIDE SEQUENCE</scope>
    <source>
        <strain evidence="1">HW T2.11</strain>
    </source>
</reference>
<proteinExistence type="predicted"/>
<gene>
    <name evidence="1" type="ORF">ASILVAE211_18905</name>
</gene>
<evidence type="ECO:0000313" key="1">
    <source>
        <dbReference type="EMBL" id="MCB8877274.1"/>
    </source>
</evidence>
<sequence length="101" mass="11287">MPTVENFRDSLNGTAPPPALPPALVALWWAGRQDWDRAHDVVQGHEGEADCDLIHAHLHRQEGDTGNARYWYRRAGRAMPGLSISDEWTALVAEFLARADD</sequence>
<comment type="caution">
    <text evidence="1">The sequence shown here is derived from an EMBL/GenBank/DDBJ whole genome shotgun (WGS) entry which is preliminary data.</text>
</comment>
<evidence type="ECO:0000313" key="2">
    <source>
        <dbReference type="Proteomes" id="UP000708298"/>
    </source>
</evidence>
<protein>
    <submittedName>
        <fullName evidence="1">Uncharacterized protein</fullName>
    </submittedName>
</protein>
<accession>A0A964E0L0</accession>
<organism evidence="1 2">
    <name type="scientific">Acidisoma silvae</name>
    <dbReference type="NCBI Taxonomy" id="2802396"/>
    <lineage>
        <taxon>Bacteria</taxon>
        <taxon>Pseudomonadati</taxon>
        <taxon>Pseudomonadota</taxon>
        <taxon>Alphaproteobacteria</taxon>
        <taxon>Acetobacterales</taxon>
        <taxon>Acidocellaceae</taxon>
        <taxon>Acidisoma</taxon>
    </lineage>
</organism>
<reference evidence="1" key="2">
    <citation type="submission" date="2021-01" db="EMBL/GenBank/DDBJ databases">
        <authorList>
            <person name="Mieszkin S."/>
            <person name="Pouder E."/>
            <person name="Alain K."/>
        </authorList>
    </citation>
    <scope>NUCLEOTIDE SEQUENCE</scope>
    <source>
        <strain evidence="1">HW T2.11</strain>
    </source>
</reference>
<dbReference type="EMBL" id="JAESVB010000012">
    <property type="protein sequence ID" value="MCB8877274.1"/>
    <property type="molecule type" value="Genomic_DNA"/>
</dbReference>
<dbReference type="RefSeq" id="WP_227322929.1">
    <property type="nucleotide sequence ID" value="NZ_JAESVB010000012.1"/>
</dbReference>